<name>A0A0V0TKX2_9BILA</name>
<dbReference type="Proteomes" id="UP000055048">
    <property type="component" value="Unassembled WGS sequence"/>
</dbReference>
<reference evidence="2 3" key="1">
    <citation type="submission" date="2015-01" db="EMBL/GenBank/DDBJ databases">
        <title>Evolution of Trichinella species and genotypes.</title>
        <authorList>
            <person name="Korhonen P.K."/>
            <person name="Edoardo P."/>
            <person name="Giuseppe L.R."/>
            <person name="Gasser R.B."/>
        </authorList>
    </citation>
    <scope>NUCLEOTIDE SEQUENCE [LARGE SCALE GENOMIC DNA]</scope>
    <source>
        <strain evidence="2">ISS417</strain>
    </source>
</reference>
<proteinExistence type="predicted"/>
<feature type="transmembrane region" description="Helical" evidence="1">
    <location>
        <begin position="193"/>
        <end position="216"/>
    </location>
</feature>
<gene>
    <name evidence="2" type="ORF">T05_13598</name>
</gene>
<dbReference type="AlphaFoldDB" id="A0A0V0TKX2"/>
<keyword evidence="1" id="KW-1133">Transmembrane helix</keyword>
<evidence type="ECO:0000256" key="1">
    <source>
        <dbReference type="SAM" id="Phobius"/>
    </source>
</evidence>
<keyword evidence="3" id="KW-1185">Reference proteome</keyword>
<evidence type="ECO:0000313" key="2">
    <source>
        <dbReference type="EMBL" id="KRX39669.1"/>
    </source>
</evidence>
<keyword evidence="1" id="KW-0472">Membrane</keyword>
<sequence>MKKIRGKGRVWVTNDDRRELKETIEQLKFLYLPITFSVSEKRLRGSSSECAVILSVMYHSKVSGRSSDLRALLIAGFIRRVSFVNNGWRELKETPSSNWKIPCQAIIDHRAIKNSLSTNHVWRERKETTRVNFRRNAKRHTATLVKSRNSKQQIHRKHFSLKNNDNKHVNGGSPECTVILSVMYDRNVTGKSFLIAETFSFVSVVFGAIHLLWFRFRNALADHLLPAISKYPSINTFPCWWSMYL</sequence>
<protein>
    <submittedName>
        <fullName evidence="2">Uncharacterized protein</fullName>
    </submittedName>
</protein>
<keyword evidence="1" id="KW-0812">Transmembrane</keyword>
<accession>A0A0V0TKX2</accession>
<organism evidence="2 3">
    <name type="scientific">Trichinella murrelli</name>
    <dbReference type="NCBI Taxonomy" id="144512"/>
    <lineage>
        <taxon>Eukaryota</taxon>
        <taxon>Metazoa</taxon>
        <taxon>Ecdysozoa</taxon>
        <taxon>Nematoda</taxon>
        <taxon>Enoplea</taxon>
        <taxon>Dorylaimia</taxon>
        <taxon>Trichinellida</taxon>
        <taxon>Trichinellidae</taxon>
        <taxon>Trichinella</taxon>
    </lineage>
</organism>
<evidence type="ECO:0000313" key="3">
    <source>
        <dbReference type="Proteomes" id="UP000055048"/>
    </source>
</evidence>
<dbReference type="EMBL" id="JYDJ01000225">
    <property type="protein sequence ID" value="KRX39669.1"/>
    <property type="molecule type" value="Genomic_DNA"/>
</dbReference>
<comment type="caution">
    <text evidence="2">The sequence shown here is derived from an EMBL/GenBank/DDBJ whole genome shotgun (WGS) entry which is preliminary data.</text>
</comment>
<dbReference type="OrthoDB" id="5926485at2759"/>